<dbReference type="CDD" id="cd00130">
    <property type="entry name" value="PAS"/>
    <property type="match status" value="1"/>
</dbReference>
<reference evidence="13" key="1">
    <citation type="submission" date="2024-06" db="EMBL/GenBank/DDBJ databases">
        <title>Caulobacter inopinatus, sp. nov.</title>
        <authorList>
            <person name="Donachie S.P."/>
        </authorList>
    </citation>
    <scope>NUCLEOTIDE SEQUENCE</scope>
    <source>
        <strain evidence="13">73W</strain>
    </source>
</reference>
<dbReference type="Gene3D" id="3.30.450.20">
    <property type="entry name" value="PAS domain"/>
    <property type="match status" value="1"/>
</dbReference>
<dbReference type="FunFam" id="3.30.565.10:FF:000006">
    <property type="entry name" value="Sensor histidine kinase WalK"/>
    <property type="match status" value="1"/>
</dbReference>
<keyword evidence="5" id="KW-0597">Phosphoprotein</keyword>
<dbReference type="Pfam" id="PF00512">
    <property type="entry name" value="HisKA"/>
    <property type="match status" value="1"/>
</dbReference>
<keyword evidence="6" id="KW-0808">Transferase</keyword>
<organism evidence="13">
    <name type="scientific">Caulobacter sp. 73W</name>
    <dbReference type="NCBI Taxonomy" id="3161137"/>
    <lineage>
        <taxon>Bacteria</taxon>
        <taxon>Pseudomonadati</taxon>
        <taxon>Pseudomonadota</taxon>
        <taxon>Alphaproteobacteria</taxon>
        <taxon>Caulobacterales</taxon>
        <taxon>Caulobacteraceae</taxon>
        <taxon>Caulobacter</taxon>
    </lineage>
</organism>
<dbReference type="GO" id="GO:0005886">
    <property type="term" value="C:plasma membrane"/>
    <property type="evidence" value="ECO:0007669"/>
    <property type="project" value="UniProtKB-SubCell"/>
</dbReference>
<evidence type="ECO:0000256" key="11">
    <source>
        <dbReference type="ARBA" id="ARBA00023136"/>
    </source>
</evidence>
<evidence type="ECO:0000313" key="13">
    <source>
        <dbReference type="EMBL" id="XDO95860.1"/>
    </source>
</evidence>
<dbReference type="SMART" id="SM00388">
    <property type="entry name" value="HisKA"/>
    <property type="match status" value="1"/>
</dbReference>
<dbReference type="GO" id="GO:0005524">
    <property type="term" value="F:ATP binding"/>
    <property type="evidence" value="ECO:0007669"/>
    <property type="project" value="UniProtKB-KW"/>
</dbReference>
<dbReference type="InterPro" id="IPR000014">
    <property type="entry name" value="PAS"/>
</dbReference>
<comment type="catalytic activity">
    <reaction evidence="1">
        <text>ATP + protein L-histidine = ADP + protein N-phospho-L-histidine.</text>
        <dbReference type="EC" id="2.7.13.3"/>
    </reaction>
</comment>
<name>A0AB39KPS5_9CAUL</name>
<dbReference type="PANTHER" id="PTHR43711:SF1">
    <property type="entry name" value="HISTIDINE KINASE 1"/>
    <property type="match status" value="1"/>
</dbReference>
<evidence type="ECO:0000256" key="5">
    <source>
        <dbReference type="ARBA" id="ARBA00022553"/>
    </source>
</evidence>
<evidence type="ECO:0000256" key="2">
    <source>
        <dbReference type="ARBA" id="ARBA00004236"/>
    </source>
</evidence>
<sequence length="373" mass="40145">MPQAPDAGEIVERLPDPVMVVAAGALNDPSDRTITFANTAAQTLLRIPAEGAPLVSVLRHPRLLEAVDQGLSDGGAEADYETYGAQPRWWRALVRPLPNTASGIRQVLLILRDETDARRNERMRADFLANASHELRTPLASLTGFVETLQGHAKDDPAARDRFLGIMAAQAGRMARLIDDLLSLSRIELNEHIPPSGEVDVKSAIHDVMSASGPMHAQRGVRIVPTIPVPTPMILGDRDQVVQVLQNLIDNAAKYSPDTGEVRVEVLVAPAGSAATPSRPGAARLSLLTPDAADGRYVVIRVSDDGPGIARQNLPRLSERFYRVEGQKSGERLGTGLGLAIVKHIVNRHRGGLVVESAEGQGTTFTAYFPVTH</sequence>
<evidence type="ECO:0000256" key="7">
    <source>
        <dbReference type="ARBA" id="ARBA00022741"/>
    </source>
</evidence>
<comment type="subcellular location">
    <subcellularLocation>
        <location evidence="2">Cell membrane</location>
    </subcellularLocation>
</comment>
<dbReference type="InterPro" id="IPR003594">
    <property type="entry name" value="HATPase_dom"/>
</dbReference>
<keyword evidence="8" id="KW-0418">Kinase</keyword>
<keyword evidence="9 13" id="KW-0067">ATP-binding</keyword>
<evidence type="ECO:0000256" key="6">
    <source>
        <dbReference type="ARBA" id="ARBA00022679"/>
    </source>
</evidence>
<evidence type="ECO:0000256" key="4">
    <source>
        <dbReference type="ARBA" id="ARBA00022475"/>
    </source>
</evidence>
<protein>
    <recommendedName>
        <fullName evidence="3">histidine kinase</fullName>
        <ecNumber evidence="3">2.7.13.3</ecNumber>
    </recommendedName>
</protein>
<gene>
    <name evidence="13" type="ORF">ABOZ73_13795</name>
</gene>
<dbReference type="RefSeq" id="WP_369058706.1">
    <property type="nucleotide sequence ID" value="NZ_CP158375.1"/>
</dbReference>
<keyword evidence="7" id="KW-0547">Nucleotide-binding</keyword>
<dbReference type="EC" id="2.7.13.3" evidence="3"/>
<dbReference type="PANTHER" id="PTHR43711">
    <property type="entry name" value="TWO-COMPONENT HISTIDINE KINASE"/>
    <property type="match status" value="1"/>
</dbReference>
<evidence type="ECO:0000259" key="12">
    <source>
        <dbReference type="PROSITE" id="PS50109"/>
    </source>
</evidence>
<accession>A0AB39KPS5</accession>
<dbReference type="CDD" id="cd00075">
    <property type="entry name" value="HATPase"/>
    <property type="match status" value="1"/>
</dbReference>
<dbReference type="InterPro" id="IPR003661">
    <property type="entry name" value="HisK_dim/P_dom"/>
</dbReference>
<evidence type="ECO:0000256" key="8">
    <source>
        <dbReference type="ARBA" id="ARBA00022777"/>
    </source>
</evidence>
<proteinExistence type="predicted"/>
<dbReference type="EMBL" id="CP158375">
    <property type="protein sequence ID" value="XDO95860.1"/>
    <property type="molecule type" value="Genomic_DNA"/>
</dbReference>
<dbReference type="InterPro" id="IPR036890">
    <property type="entry name" value="HATPase_C_sf"/>
</dbReference>
<evidence type="ECO:0000256" key="3">
    <source>
        <dbReference type="ARBA" id="ARBA00012438"/>
    </source>
</evidence>
<dbReference type="SMART" id="SM00387">
    <property type="entry name" value="HATPase_c"/>
    <property type="match status" value="1"/>
</dbReference>
<evidence type="ECO:0000256" key="1">
    <source>
        <dbReference type="ARBA" id="ARBA00000085"/>
    </source>
</evidence>
<keyword evidence="11" id="KW-0472">Membrane</keyword>
<dbReference type="Gene3D" id="1.10.287.130">
    <property type="match status" value="1"/>
</dbReference>
<dbReference type="PROSITE" id="PS50109">
    <property type="entry name" value="HIS_KIN"/>
    <property type="match status" value="1"/>
</dbReference>
<dbReference type="SUPFAM" id="SSF47384">
    <property type="entry name" value="Homodimeric domain of signal transducing histidine kinase"/>
    <property type="match status" value="1"/>
</dbReference>
<dbReference type="FunFam" id="1.10.287.130:FF:000008">
    <property type="entry name" value="Two-component sensor histidine kinase"/>
    <property type="match status" value="1"/>
</dbReference>
<dbReference type="SUPFAM" id="SSF55874">
    <property type="entry name" value="ATPase domain of HSP90 chaperone/DNA topoisomerase II/histidine kinase"/>
    <property type="match status" value="1"/>
</dbReference>
<dbReference type="InterPro" id="IPR005467">
    <property type="entry name" value="His_kinase_dom"/>
</dbReference>
<evidence type="ECO:0000256" key="9">
    <source>
        <dbReference type="ARBA" id="ARBA00022840"/>
    </source>
</evidence>
<dbReference type="AlphaFoldDB" id="A0AB39KPS5"/>
<dbReference type="PRINTS" id="PR00344">
    <property type="entry name" value="BCTRLSENSOR"/>
</dbReference>
<dbReference type="Pfam" id="PF02518">
    <property type="entry name" value="HATPase_c"/>
    <property type="match status" value="1"/>
</dbReference>
<feature type="domain" description="Histidine kinase" evidence="12">
    <location>
        <begin position="130"/>
        <end position="373"/>
    </location>
</feature>
<keyword evidence="10" id="KW-0902">Two-component regulatory system</keyword>
<evidence type="ECO:0000256" key="10">
    <source>
        <dbReference type="ARBA" id="ARBA00023012"/>
    </source>
</evidence>
<keyword evidence="4" id="KW-1003">Cell membrane</keyword>
<dbReference type="CDD" id="cd00082">
    <property type="entry name" value="HisKA"/>
    <property type="match status" value="1"/>
</dbReference>
<dbReference type="InterPro" id="IPR004358">
    <property type="entry name" value="Sig_transdc_His_kin-like_C"/>
</dbReference>
<dbReference type="InterPro" id="IPR036097">
    <property type="entry name" value="HisK_dim/P_sf"/>
</dbReference>
<dbReference type="InterPro" id="IPR050736">
    <property type="entry name" value="Sensor_HK_Regulatory"/>
</dbReference>
<dbReference type="GO" id="GO:0000155">
    <property type="term" value="F:phosphorelay sensor kinase activity"/>
    <property type="evidence" value="ECO:0007669"/>
    <property type="project" value="InterPro"/>
</dbReference>
<dbReference type="Gene3D" id="3.30.565.10">
    <property type="entry name" value="Histidine kinase-like ATPase, C-terminal domain"/>
    <property type="match status" value="1"/>
</dbReference>